<dbReference type="AlphaFoldDB" id="A0A412Z7I3"/>
<gene>
    <name evidence="4" type="ORF">DWW02_11640</name>
</gene>
<accession>A0A412Z7I3</accession>
<reference evidence="4 5" key="1">
    <citation type="submission" date="2018-08" db="EMBL/GenBank/DDBJ databases">
        <title>A genome reference for cultivated species of the human gut microbiota.</title>
        <authorList>
            <person name="Zou Y."/>
            <person name="Xue W."/>
            <person name="Luo G."/>
        </authorList>
    </citation>
    <scope>NUCLEOTIDE SEQUENCE [LARGE SCALE GENOMIC DNA]</scope>
    <source>
        <strain evidence="4 5">AF14-18</strain>
    </source>
</reference>
<comment type="caution">
    <text evidence="4">The sequence shown here is derived from an EMBL/GenBank/DDBJ whole genome shotgun (WGS) entry which is preliminary data.</text>
</comment>
<keyword evidence="2" id="KW-0472">Membrane</keyword>
<feature type="transmembrane region" description="Helical" evidence="2">
    <location>
        <begin position="123"/>
        <end position="142"/>
    </location>
</feature>
<feature type="region of interest" description="Disordered" evidence="1">
    <location>
        <begin position="23"/>
        <end position="112"/>
    </location>
</feature>
<keyword evidence="2" id="KW-0812">Transmembrane</keyword>
<evidence type="ECO:0000259" key="3">
    <source>
        <dbReference type="Pfam" id="PF13240"/>
    </source>
</evidence>
<evidence type="ECO:0000313" key="5">
    <source>
        <dbReference type="Proteomes" id="UP000284543"/>
    </source>
</evidence>
<evidence type="ECO:0000256" key="1">
    <source>
        <dbReference type="SAM" id="MobiDB-lite"/>
    </source>
</evidence>
<keyword evidence="2" id="KW-1133">Transmembrane helix</keyword>
<sequence>MKCTKCGAEQEADVKFCTQCGAPMEHEDQTPENNGPEPADKEPASGVEAVKSEEPASGAEAVKTEEPASGAETVKAEEPADEAEAVKAEEPAAEAENVKTEEPAPAAVTVPEEPQPNKKFIKILAAVIAFAAVIAVAALAYVKMTTKDPKQVVIDAFENVFPEGQVYPSEELFGLKDFAETVKTADSQGGLTLKMDSCSDATVNAYAGSGLRFEAKDDKTNGRSFFNMGVIYSGMDLANLNAYYGDDTLMLAVPELSAKVFTVDLGEGLADRIKNSPTVGPLLEQNGVDVEGMAVYFTELMDEAEKAQTEGRQPFDVEALINRYKEGCKAQENFKAALTVEKAAKGTYTIDGAQVSCKGYNVTVSKDSMIEFLRQSSDFFLQDETLKADFMSQLETTVKMSELMGGTMSGTGTMSAEEMQQQSYEEAKKMVDQMIEYLDKALTDVNMTVYVDKKGRLAAVEGSTNLYVEDTDVSEEGYIALTFSCQLQGGAYLTQNALASITLEDATDTVSIDMVKQGSYDKSVLTSDLSLGLTVPGDETYNFTYTSTYDSKDGSYHLSGEVGGNGSQLVKISAEGAVDQLEKGKSVHVNIDSLETSIMDDSVNVVLSGEYYYQPLEGEISPLEGETMDVLSATEEDWTNVGMEMLFGVMGLGSQMGVSMY</sequence>
<name>A0A412Z7I3_9FIRM</name>
<dbReference type="Proteomes" id="UP000284543">
    <property type="component" value="Unassembled WGS sequence"/>
</dbReference>
<protein>
    <submittedName>
        <fullName evidence="4">Zinc ribbon domain-containing protein</fullName>
    </submittedName>
</protein>
<dbReference type="InterPro" id="IPR026870">
    <property type="entry name" value="Zinc_ribbon_dom"/>
</dbReference>
<feature type="domain" description="Zinc-ribbon" evidence="3">
    <location>
        <begin position="2"/>
        <end position="24"/>
    </location>
</feature>
<feature type="compositionally biased region" description="Basic and acidic residues" evidence="1">
    <location>
        <begin position="74"/>
        <end position="102"/>
    </location>
</feature>
<evidence type="ECO:0000313" key="4">
    <source>
        <dbReference type="EMBL" id="RGV76025.1"/>
    </source>
</evidence>
<dbReference type="RefSeq" id="WP_118018629.1">
    <property type="nucleotide sequence ID" value="NZ_CAUHGS010000003.1"/>
</dbReference>
<proteinExistence type="predicted"/>
<dbReference type="EMBL" id="QRZM01000004">
    <property type="protein sequence ID" value="RGV76025.1"/>
    <property type="molecule type" value="Genomic_DNA"/>
</dbReference>
<dbReference type="Pfam" id="PF13240">
    <property type="entry name" value="Zn_Ribbon_1"/>
    <property type="match status" value="1"/>
</dbReference>
<feature type="compositionally biased region" description="Low complexity" evidence="1">
    <location>
        <begin position="103"/>
        <end position="112"/>
    </location>
</feature>
<evidence type="ECO:0000256" key="2">
    <source>
        <dbReference type="SAM" id="Phobius"/>
    </source>
</evidence>
<organism evidence="4 5">
    <name type="scientific">Enterocloster bolteae</name>
    <dbReference type="NCBI Taxonomy" id="208479"/>
    <lineage>
        <taxon>Bacteria</taxon>
        <taxon>Bacillati</taxon>
        <taxon>Bacillota</taxon>
        <taxon>Clostridia</taxon>
        <taxon>Lachnospirales</taxon>
        <taxon>Lachnospiraceae</taxon>
        <taxon>Enterocloster</taxon>
    </lineage>
</organism>